<gene>
    <name evidence="2" type="ORF">Zm00014a_006003</name>
</gene>
<name>A0A317YGG2_MAIZE</name>
<accession>A0A317YGG2</accession>
<evidence type="ECO:0000313" key="2">
    <source>
        <dbReference type="EMBL" id="PWZ56874.1"/>
    </source>
</evidence>
<feature type="region of interest" description="Disordered" evidence="1">
    <location>
        <begin position="1"/>
        <end position="67"/>
    </location>
</feature>
<proteinExistence type="predicted"/>
<feature type="compositionally biased region" description="Basic and acidic residues" evidence="1">
    <location>
        <begin position="14"/>
        <end position="36"/>
    </location>
</feature>
<sequence>MGLVQQPCESDGEGGWKNKLEQGERHKEGRAQREGELAIGAAGGGHGKHQEGGALASGVGADAQEPSVANRGGSLVLQHLRGEGARKGAGVFRRWI</sequence>
<dbReference type="AlphaFoldDB" id="A0A317YGG2"/>
<reference evidence="2" key="1">
    <citation type="journal article" date="2018" name="Nat. Genet.">
        <title>Extensive intraspecific gene order and gene structural variations between Mo17 and other maize genomes.</title>
        <authorList>
            <person name="Sun S."/>
            <person name="Zhou Y."/>
            <person name="Chen J."/>
            <person name="Shi J."/>
            <person name="Zhao H."/>
            <person name="Zhao H."/>
            <person name="Song W."/>
            <person name="Zhang M."/>
            <person name="Cui Y."/>
            <person name="Dong X."/>
            <person name="Liu H."/>
            <person name="Ma X."/>
            <person name="Jiao Y."/>
            <person name="Wang B."/>
            <person name="Wei X."/>
            <person name="Stein J.C."/>
            <person name="Glaubitz J.C."/>
            <person name="Lu F."/>
            <person name="Yu G."/>
            <person name="Liang C."/>
            <person name="Fengler K."/>
            <person name="Li B."/>
            <person name="Rafalski A."/>
            <person name="Schnable P.S."/>
            <person name="Ware D.H."/>
            <person name="Buckler E.S."/>
            <person name="Lai J."/>
        </authorList>
    </citation>
    <scope>NUCLEOTIDE SEQUENCE [LARGE SCALE GENOMIC DNA]</scope>
    <source>
        <tissue evidence="2">Seedling</tissue>
    </source>
</reference>
<dbReference type="Proteomes" id="UP000251960">
    <property type="component" value="Chromosome 1"/>
</dbReference>
<evidence type="ECO:0000256" key="1">
    <source>
        <dbReference type="SAM" id="MobiDB-lite"/>
    </source>
</evidence>
<comment type="caution">
    <text evidence="2">The sequence shown here is derived from an EMBL/GenBank/DDBJ whole genome shotgun (WGS) entry which is preliminary data.</text>
</comment>
<organism evidence="2">
    <name type="scientific">Zea mays</name>
    <name type="common">Maize</name>
    <dbReference type="NCBI Taxonomy" id="4577"/>
    <lineage>
        <taxon>Eukaryota</taxon>
        <taxon>Viridiplantae</taxon>
        <taxon>Streptophyta</taxon>
        <taxon>Embryophyta</taxon>
        <taxon>Tracheophyta</taxon>
        <taxon>Spermatophyta</taxon>
        <taxon>Magnoliopsida</taxon>
        <taxon>Liliopsida</taxon>
        <taxon>Poales</taxon>
        <taxon>Poaceae</taxon>
        <taxon>PACMAD clade</taxon>
        <taxon>Panicoideae</taxon>
        <taxon>Andropogonodae</taxon>
        <taxon>Andropogoneae</taxon>
        <taxon>Tripsacinae</taxon>
        <taxon>Zea</taxon>
    </lineage>
</organism>
<dbReference type="EMBL" id="NCVQ01000001">
    <property type="protein sequence ID" value="PWZ56874.1"/>
    <property type="molecule type" value="Genomic_DNA"/>
</dbReference>
<protein>
    <submittedName>
        <fullName evidence="2">Uncharacterized protein</fullName>
    </submittedName>
</protein>